<dbReference type="Gene3D" id="2.130.10.10">
    <property type="entry name" value="YVTN repeat-like/Quinoprotein amine dehydrogenase"/>
    <property type="match status" value="1"/>
</dbReference>
<keyword evidence="2" id="KW-0812">Transmembrane</keyword>
<dbReference type="InterPro" id="IPR015943">
    <property type="entry name" value="WD40/YVTN_repeat-like_dom_sf"/>
</dbReference>
<evidence type="ECO:0000256" key="2">
    <source>
        <dbReference type="SAM" id="Phobius"/>
    </source>
</evidence>
<feature type="transmembrane region" description="Helical" evidence="2">
    <location>
        <begin position="21"/>
        <end position="44"/>
    </location>
</feature>
<dbReference type="OrthoDB" id="3350752at2"/>
<feature type="compositionally biased region" description="Pro residues" evidence="1">
    <location>
        <begin position="54"/>
        <end position="64"/>
    </location>
</feature>
<proteinExistence type="predicted"/>
<dbReference type="Proteomes" id="UP000198504">
    <property type="component" value="Unassembled WGS sequence"/>
</dbReference>
<accession>A0A1H9FQ84</accession>
<name>A0A1H9FQ84_9ACTN</name>
<gene>
    <name evidence="3" type="ORF">SAMN05421756_103345</name>
</gene>
<protein>
    <submittedName>
        <fullName evidence="3">Uncharacterized protein</fullName>
    </submittedName>
</protein>
<evidence type="ECO:0000256" key="1">
    <source>
        <dbReference type="SAM" id="MobiDB-lite"/>
    </source>
</evidence>
<keyword evidence="2" id="KW-1133">Transmembrane helix</keyword>
<dbReference type="EMBL" id="FOFA01000003">
    <property type="protein sequence ID" value="SEQ40054.1"/>
    <property type="molecule type" value="Genomic_DNA"/>
</dbReference>
<reference evidence="4" key="1">
    <citation type="submission" date="2016-10" db="EMBL/GenBank/DDBJ databases">
        <authorList>
            <person name="Varghese N."/>
            <person name="Submissions S."/>
        </authorList>
    </citation>
    <scope>NUCLEOTIDE SEQUENCE [LARGE SCALE GENOMIC DNA]</scope>
    <source>
        <strain evidence="4">CGMCC 4.6856</strain>
    </source>
</reference>
<sequence length="412" mass="42845">MQVRPVQERSPAERRRGAAGRWVLLVTVMAVLVTGAAVGLHLAVPPTTSSVPAAPLPSPSPSPAAPGAAPTAAVPPAGAPVVVRAGDGPLLPGIGTGQVYAQSATAVFRVELATGRITRTPTPDLQEHTTFLAGRDWVLVKPRWSPGGVLVRDGQPASPLPHAFDAEGFLHAGPRGDVWGEPETGTDPMTTTTLRLAALDGRRVPGTTLTAPGSAGPYALLPDGDGGVLMTSGRGVHRLEPSRAGHTGQVRLVIRGDLVAAGGGRLLVSGGDRSGRCRLELLDQRDARRTTLPAPVARTLTARGGIGTDRDAYGDAALSPDGTRLSVTASEPASALRTHVVDLRSGRDSVLPGAGPEFNVNRQLAWSGNGRWLLALTDHRLRAYDTRTHETRDVALGGEPLLHLTTTHAPAW</sequence>
<evidence type="ECO:0000313" key="4">
    <source>
        <dbReference type="Proteomes" id="UP000198504"/>
    </source>
</evidence>
<feature type="region of interest" description="Disordered" evidence="1">
    <location>
        <begin position="49"/>
        <end position="73"/>
    </location>
</feature>
<dbReference type="AlphaFoldDB" id="A0A1H9FQ84"/>
<evidence type="ECO:0000313" key="3">
    <source>
        <dbReference type="EMBL" id="SEQ40054.1"/>
    </source>
</evidence>
<dbReference type="STRING" id="1036181.SAMN05421756_103345"/>
<keyword evidence="4" id="KW-1185">Reference proteome</keyword>
<organism evidence="3 4">
    <name type="scientific">Microlunatus flavus</name>
    <dbReference type="NCBI Taxonomy" id="1036181"/>
    <lineage>
        <taxon>Bacteria</taxon>
        <taxon>Bacillati</taxon>
        <taxon>Actinomycetota</taxon>
        <taxon>Actinomycetes</taxon>
        <taxon>Propionibacteriales</taxon>
        <taxon>Propionibacteriaceae</taxon>
        <taxon>Microlunatus</taxon>
    </lineage>
</organism>
<dbReference type="RefSeq" id="WP_091179141.1">
    <property type="nucleotide sequence ID" value="NZ_FOFA01000003.1"/>
</dbReference>
<dbReference type="SUPFAM" id="SSF63825">
    <property type="entry name" value="YWTD domain"/>
    <property type="match status" value="1"/>
</dbReference>
<keyword evidence="2" id="KW-0472">Membrane</keyword>